<keyword evidence="1" id="KW-0378">Hydrolase</keyword>
<reference evidence="3 4" key="1">
    <citation type="submission" date="2016-02" db="EMBL/GenBank/DDBJ databases">
        <authorList>
            <person name="Wen L."/>
            <person name="He K."/>
            <person name="Yang H."/>
        </authorList>
    </citation>
    <scope>NUCLEOTIDE SEQUENCE [LARGE SCALE GENOMIC DNA]</scope>
    <source>
        <strain evidence="3 4">CZ1127</strain>
    </source>
</reference>
<dbReference type="InterPro" id="IPR036514">
    <property type="entry name" value="SGNH_hydro_sf"/>
</dbReference>
<dbReference type="Pfam" id="PF03629">
    <property type="entry name" value="SASA"/>
    <property type="match status" value="1"/>
</dbReference>
<dbReference type="AlphaFoldDB" id="A0A1B1Y3D0"/>
<dbReference type="PROSITE" id="PS51257">
    <property type="entry name" value="PROKAR_LIPOPROTEIN"/>
    <property type="match status" value="1"/>
</dbReference>
<dbReference type="InterPro" id="IPR052940">
    <property type="entry name" value="Carb_Esterase_6"/>
</dbReference>
<evidence type="ECO:0000313" key="4">
    <source>
        <dbReference type="Proteomes" id="UP000092967"/>
    </source>
</evidence>
<dbReference type="STRING" id="1790137.AXE80_02870"/>
<dbReference type="PANTHER" id="PTHR31988:SF19">
    <property type="entry name" value="9-O-ACETYL-N-ACETYLNEURAMINIC ACID DEACETYLASE-RELATED"/>
    <property type="match status" value="1"/>
</dbReference>
<gene>
    <name evidence="3" type="ORF">AXE80_02870</name>
</gene>
<dbReference type="Gene3D" id="3.40.50.1110">
    <property type="entry name" value="SGNH hydrolase"/>
    <property type="match status" value="1"/>
</dbReference>
<dbReference type="KEGG" id="wfu:AXE80_02870"/>
<dbReference type="Proteomes" id="UP000092967">
    <property type="component" value="Chromosome"/>
</dbReference>
<sequence length="298" mass="33624">MKCNFFTFFSIALLTFSTISCRTQSKINSKEEVHIVLLGGQSNMSGVGHFKSLDEETISRINALSNRVMLSDTQLKKLIPLSELKNQIWGKDRRSKNFGPELFLGLTLAEKHPKQKYLFIKTAHGGTALYGAWNPNWSLEQSQAIERGEYKQGLKLYKIHINQIKAQLARLVSEGKTYKILGMVWMQGENDGALDVSAKNYGKNLKELLASYRRDLNLPNLPFVAGQTNSHYGVKGGSDMVRQGFLDFEKSEDHVAVIKTLRDSPYTDFPKHSDNVHYNAEGQKRFGIAFAKALMTLN</sequence>
<dbReference type="PANTHER" id="PTHR31988">
    <property type="entry name" value="ESTERASE, PUTATIVE (DUF303)-RELATED"/>
    <property type="match status" value="1"/>
</dbReference>
<dbReference type="RefSeq" id="WP_068824394.1">
    <property type="nucleotide sequence ID" value="NZ_CP014224.1"/>
</dbReference>
<name>A0A1B1Y3D0_9FLAO</name>
<dbReference type="OrthoDB" id="9795554at2"/>
<dbReference type="EMBL" id="CP014224">
    <property type="protein sequence ID" value="ANW95292.1"/>
    <property type="molecule type" value="Genomic_DNA"/>
</dbReference>
<dbReference type="GO" id="GO:0016788">
    <property type="term" value="F:hydrolase activity, acting on ester bonds"/>
    <property type="evidence" value="ECO:0007669"/>
    <property type="project" value="UniProtKB-ARBA"/>
</dbReference>
<evidence type="ECO:0000259" key="2">
    <source>
        <dbReference type="Pfam" id="PF03629"/>
    </source>
</evidence>
<protein>
    <recommendedName>
        <fullName evidence="2">Sialate O-acetylesterase domain-containing protein</fullName>
    </recommendedName>
</protein>
<accession>A0A1B1Y3D0</accession>
<evidence type="ECO:0000313" key="3">
    <source>
        <dbReference type="EMBL" id="ANW95292.1"/>
    </source>
</evidence>
<keyword evidence="4" id="KW-1185">Reference proteome</keyword>
<dbReference type="SUPFAM" id="SSF52266">
    <property type="entry name" value="SGNH hydrolase"/>
    <property type="match status" value="1"/>
</dbReference>
<dbReference type="InterPro" id="IPR005181">
    <property type="entry name" value="SASA"/>
</dbReference>
<proteinExistence type="predicted"/>
<evidence type="ECO:0000256" key="1">
    <source>
        <dbReference type="ARBA" id="ARBA00022801"/>
    </source>
</evidence>
<organism evidence="3 4">
    <name type="scientific">Wenyingzhuangia fucanilytica</name>
    <dbReference type="NCBI Taxonomy" id="1790137"/>
    <lineage>
        <taxon>Bacteria</taxon>
        <taxon>Pseudomonadati</taxon>
        <taxon>Bacteroidota</taxon>
        <taxon>Flavobacteriia</taxon>
        <taxon>Flavobacteriales</taxon>
        <taxon>Flavobacteriaceae</taxon>
        <taxon>Wenyingzhuangia</taxon>
    </lineage>
</organism>
<feature type="domain" description="Sialate O-acetylesterase" evidence="2">
    <location>
        <begin position="33"/>
        <end position="295"/>
    </location>
</feature>